<name>A0A9W4IXM3_9EURO</name>
<dbReference type="OrthoDB" id="3437960at2759"/>
<dbReference type="Proteomes" id="UP001152649">
    <property type="component" value="Unassembled WGS sequence"/>
</dbReference>
<comment type="caution">
    <text evidence="1">The sequence shown here is derived from an EMBL/GenBank/DDBJ whole genome shotgun (WGS) entry which is preliminary data.</text>
</comment>
<accession>A0A9W4IXM3</accession>
<dbReference type="AlphaFoldDB" id="A0A9W4IXM3"/>
<gene>
    <name evidence="1" type="ORF">PSALAMII_LOCUS3373</name>
    <name evidence="2" type="ORF">PSALAMII_LOCUS9865</name>
</gene>
<proteinExistence type="predicted"/>
<sequence length="122" mass="14325">MCSVGHVAVHALLYHRNNIFARNLILDQSTFGLQLTYIVTRTGRIPWKIATDQDEYFRDYIADRMVEKGYFFVEEICNIASRRVIYSLLDMDYVRWPLSAKTLDSRWLQETKICTAAESRPL</sequence>
<evidence type="ECO:0000313" key="2">
    <source>
        <dbReference type="EMBL" id="CAG8417646.1"/>
    </source>
</evidence>
<dbReference type="EMBL" id="CAJVPG010000115">
    <property type="protein sequence ID" value="CAG8355391.1"/>
    <property type="molecule type" value="Genomic_DNA"/>
</dbReference>
<dbReference type="EMBL" id="CAJVPA010000232">
    <property type="protein sequence ID" value="CAG8417646.1"/>
    <property type="molecule type" value="Genomic_DNA"/>
</dbReference>
<dbReference type="Proteomes" id="UP001152646">
    <property type="component" value="Unassembled WGS sequence"/>
</dbReference>
<evidence type="ECO:0000313" key="1">
    <source>
        <dbReference type="EMBL" id="CAG8355391.1"/>
    </source>
</evidence>
<keyword evidence="3" id="KW-1185">Reference proteome</keyword>
<evidence type="ECO:0000313" key="3">
    <source>
        <dbReference type="Proteomes" id="UP001152649"/>
    </source>
</evidence>
<organism evidence="1 3">
    <name type="scientific">Penicillium salamii</name>
    <dbReference type="NCBI Taxonomy" id="1612424"/>
    <lineage>
        <taxon>Eukaryota</taxon>
        <taxon>Fungi</taxon>
        <taxon>Dikarya</taxon>
        <taxon>Ascomycota</taxon>
        <taxon>Pezizomycotina</taxon>
        <taxon>Eurotiomycetes</taxon>
        <taxon>Eurotiomycetidae</taxon>
        <taxon>Eurotiales</taxon>
        <taxon>Aspergillaceae</taxon>
        <taxon>Penicillium</taxon>
    </lineage>
</organism>
<protein>
    <submittedName>
        <fullName evidence="1">Uncharacterized protein</fullName>
    </submittedName>
</protein>
<reference evidence="1" key="1">
    <citation type="submission" date="2021-07" db="EMBL/GenBank/DDBJ databases">
        <authorList>
            <person name="Branca A.L. A."/>
        </authorList>
    </citation>
    <scope>NUCLEOTIDE SEQUENCE</scope>
</reference>